<evidence type="ECO:0000313" key="6">
    <source>
        <dbReference type="Proteomes" id="UP000295382"/>
    </source>
</evidence>
<evidence type="ECO:0000259" key="3">
    <source>
        <dbReference type="PROSITE" id="PS50110"/>
    </source>
</evidence>
<feature type="compositionally biased region" description="Basic and acidic residues" evidence="2">
    <location>
        <begin position="228"/>
        <end position="245"/>
    </location>
</feature>
<protein>
    <submittedName>
        <fullName evidence="5">LytTR family two component transcriptional regulator</fullName>
    </submittedName>
</protein>
<feature type="modified residue" description="4-aspartylphosphate" evidence="1">
    <location>
        <position position="60"/>
    </location>
</feature>
<dbReference type="PROSITE" id="PS50110">
    <property type="entry name" value="RESPONSE_REGULATORY"/>
    <property type="match status" value="1"/>
</dbReference>
<dbReference type="SMART" id="SM00448">
    <property type="entry name" value="REC"/>
    <property type="match status" value="1"/>
</dbReference>
<name>A0A4R3HQ13_PAULE</name>
<keyword evidence="1" id="KW-0597">Phosphoprotein</keyword>
<dbReference type="Proteomes" id="UP000295382">
    <property type="component" value="Unassembled WGS sequence"/>
</dbReference>
<feature type="domain" description="HTH LytTR-type" evidence="4">
    <location>
        <begin position="149"/>
        <end position="225"/>
    </location>
</feature>
<dbReference type="PROSITE" id="PS50930">
    <property type="entry name" value="HTH_LYTTR"/>
    <property type="match status" value="1"/>
</dbReference>
<dbReference type="Gene3D" id="3.40.50.2300">
    <property type="match status" value="1"/>
</dbReference>
<dbReference type="AlphaFoldDB" id="A0A4R3HQ13"/>
<accession>A0A4R3HQ13</accession>
<dbReference type="PANTHER" id="PTHR37299">
    <property type="entry name" value="TRANSCRIPTIONAL REGULATOR-RELATED"/>
    <property type="match status" value="1"/>
</dbReference>
<evidence type="ECO:0000313" key="5">
    <source>
        <dbReference type="EMBL" id="TCS34026.1"/>
    </source>
</evidence>
<dbReference type="InterPro" id="IPR046947">
    <property type="entry name" value="LytR-like"/>
</dbReference>
<dbReference type="Gene3D" id="2.40.50.1020">
    <property type="entry name" value="LytTr DNA-binding domain"/>
    <property type="match status" value="1"/>
</dbReference>
<comment type="caution">
    <text evidence="5">The sequence shown here is derived from an EMBL/GenBank/DDBJ whole genome shotgun (WGS) entry which is preliminary data.</text>
</comment>
<sequence>MKMLPRLLIVDDEAPARARLAMLLSDIASVCPHELVGEAAHAQAALDLIASARPDIVLLDVQMPGINGMELARHLATMEAPPAVIFVSAFDEYALRAFEVHALDYLLKPVRAERLAQAIQRTASLIAAQAQKPALVAATASLRQQRRNFSVQERGRLLLVPVAEVLYLKAEAKYVTLRTATRSHLIEESLASIEDELAEVFLRVHRNALVARNAVEGVERAPLGTDIDSERHRENHAEHDGRLEKGDKPQETWQVIVRGVPERLPVSRRQWPQVKALIRC</sequence>
<dbReference type="GO" id="GO:0000156">
    <property type="term" value="F:phosphorelay response regulator activity"/>
    <property type="evidence" value="ECO:0007669"/>
    <property type="project" value="InterPro"/>
</dbReference>
<dbReference type="PANTHER" id="PTHR37299:SF1">
    <property type="entry name" value="STAGE 0 SPORULATION PROTEIN A HOMOLOG"/>
    <property type="match status" value="1"/>
</dbReference>
<dbReference type="InterPro" id="IPR001789">
    <property type="entry name" value="Sig_transdc_resp-reg_receiver"/>
</dbReference>
<evidence type="ECO:0000256" key="2">
    <source>
        <dbReference type="SAM" id="MobiDB-lite"/>
    </source>
</evidence>
<dbReference type="InterPro" id="IPR011006">
    <property type="entry name" value="CheY-like_superfamily"/>
</dbReference>
<proteinExistence type="predicted"/>
<dbReference type="Pfam" id="PF04397">
    <property type="entry name" value="LytTR"/>
    <property type="match status" value="1"/>
</dbReference>
<dbReference type="Pfam" id="PF00072">
    <property type="entry name" value="Response_reg"/>
    <property type="match status" value="1"/>
</dbReference>
<evidence type="ECO:0000259" key="4">
    <source>
        <dbReference type="PROSITE" id="PS50930"/>
    </source>
</evidence>
<feature type="region of interest" description="Disordered" evidence="2">
    <location>
        <begin position="222"/>
        <end position="245"/>
    </location>
</feature>
<feature type="domain" description="Response regulatory" evidence="3">
    <location>
        <begin position="6"/>
        <end position="123"/>
    </location>
</feature>
<reference evidence="5 6" key="1">
    <citation type="submission" date="2019-03" db="EMBL/GenBank/DDBJ databases">
        <title>Genomic Encyclopedia of Type Strains, Phase IV (KMG-IV): sequencing the most valuable type-strain genomes for metagenomic binning, comparative biology and taxonomic classification.</title>
        <authorList>
            <person name="Goeker M."/>
        </authorList>
    </citation>
    <scope>NUCLEOTIDE SEQUENCE [LARGE SCALE GENOMIC DNA]</scope>
    <source>
        <strain evidence="5 6">DSM 7445</strain>
    </source>
</reference>
<keyword evidence="6" id="KW-1185">Reference proteome</keyword>
<dbReference type="SUPFAM" id="SSF52172">
    <property type="entry name" value="CheY-like"/>
    <property type="match status" value="1"/>
</dbReference>
<dbReference type="GO" id="GO:0003677">
    <property type="term" value="F:DNA binding"/>
    <property type="evidence" value="ECO:0007669"/>
    <property type="project" value="InterPro"/>
</dbReference>
<gene>
    <name evidence="5" type="ORF">EDC30_11455</name>
</gene>
<evidence type="ECO:0000256" key="1">
    <source>
        <dbReference type="PROSITE-ProRule" id="PRU00169"/>
    </source>
</evidence>
<organism evidence="5 6">
    <name type="scientific">Paucimonas lemoignei</name>
    <name type="common">Pseudomonas lemoignei</name>
    <dbReference type="NCBI Taxonomy" id="29443"/>
    <lineage>
        <taxon>Bacteria</taxon>
        <taxon>Pseudomonadati</taxon>
        <taxon>Pseudomonadota</taxon>
        <taxon>Betaproteobacteria</taxon>
        <taxon>Burkholderiales</taxon>
        <taxon>Burkholderiaceae</taxon>
        <taxon>Paucimonas</taxon>
    </lineage>
</organism>
<dbReference type="EMBL" id="SLZQ01000014">
    <property type="protein sequence ID" value="TCS34026.1"/>
    <property type="molecule type" value="Genomic_DNA"/>
</dbReference>
<dbReference type="SMART" id="SM00850">
    <property type="entry name" value="LytTR"/>
    <property type="match status" value="1"/>
</dbReference>
<dbReference type="InterPro" id="IPR007492">
    <property type="entry name" value="LytTR_DNA-bd_dom"/>
</dbReference>